<proteinExistence type="predicted"/>
<dbReference type="AlphaFoldDB" id="A0A5E4NSS9"/>
<reference evidence="2 3" key="1">
    <citation type="submission" date="2019-08" db="EMBL/GenBank/DDBJ databases">
        <authorList>
            <person name="Alioto T."/>
            <person name="Alioto T."/>
            <person name="Gomez Garrido J."/>
        </authorList>
    </citation>
    <scope>NUCLEOTIDE SEQUENCE [LARGE SCALE GENOMIC DNA]</scope>
</reference>
<evidence type="ECO:0000256" key="1">
    <source>
        <dbReference type="SAM" id="MobiDB-lite"/>
    </source>
</evidence>
<protein>
    <submittedName>
        <fullName evidence="2">Uncharacterized protein</fullName>
    </submittedName>
</protein>
<keyword evidence="3" id="KW-1185">Reference proteome</keyword>
<dbReference type="EMBL" id="CABPRJ010002426">
    <property type="protein sequence ID" value="VVC45995.1"/>
    <property type="molecule type" value="Genomic_DNA"/>
</dbReference>
<feature type="region of interest" description="Disordered" evidence="1">
    <location>
        <begin position="1"/>
        <end position="21"/>
    </location>
</feature>
<feature type="compositionally biased region" description="Polar residues" evidence="1">
    <location>
        <begin position="7"/>
        <end position="19"/>
    </location>
</feature>
<evidence type="ECO:0000313" key="3">
    <source>
        <dbReference type="Proteomes" id="UP000325440"/>
    </source>
</evidence>
<organism evidence="2 3">
    <name type="scientific">Cinara cedri</name>
    <dbReference type="NCBI Taxonomy" id="506608"/>
    <lineage>
        <taxon>Eukaryota</taxon>
        <taxon>Metazoa</taxon>
        <taxon>Ecdysozoa</taxon>
        <taxon>Arthropoda</taxon>
        <taxon>Hexapoda</taxon>
        <taxon>Insecta</taxon>
        <taxon>Pterygota</taxon>
        <taxon>Neoptera</taxon>
        <taxon>Paraneoptera</taxon>
        <taxon>Hemiptera</taxon>
        <taxon>Sternorrhyncha</taxon>
        <taxon>Aphidomorpha</taxon>
        <taxon>Aphidoidea</taxon>
        <taxon>Aphididae</taxon>
        <taxon>Lachninae</taxon>
        <taxon>Cinara</taxon>
    </lineage>
</organism>
<feature type="non-terminal residue" evidence="2">
    <location>
        <position position="50"/>
    </location>
</feature>
<gene>
    <name evidence="2" type="ORF">CINCED_3A016135</name>
</gene>
<name>A0A5E4NSS9_9HEMI</name>
<dbReference type="Proteomes" id="UP000325440">
    <property type="component" value="Unassembled WGS sequence"/>
</dbReference>
<sequence length="50" mass="5394">MAGQNLPLRSNSDKFNTPHNVKRRVVLMEGTRGANAPGTMATGAPIKLFK</sequence>
<accession>A0A5E4NSS9</accession>
<evidence type="ECO:0000313" key="2">
    <source>
        <dbReference type="EMBL" id="VVC45995.1"/>
    </source>
</evidence>